<dbReference type="GO" id="GO:0005886">
    <property type="term" value="C:plasma membrane"/>
    <property type="evidence" value="ECO:0007669"/>
    <property type="project" value="UniProtKB-SubCell"/>
</dbReference>
<reference evidence="9 10" key="2">
    <citation type="submission" date="2010-03" db="EMBL/GenBank/DDBJ databases">
        <authorList>
            <person name="Pajon A."/>
        </authorList>
    </citation>
    <scope>NUCLEOTIDE SEQUENCE [LARGE SCALE GENOMIC DNA]</scope>
    <source>
        <strain evidence="9 10">SGP1</strain>
    </source>
</reference>
<keyword evidence="6 9" id="KW-0067">ATP-binding</keyword>
<dbReference type="RefSeq" id="WP_015556016.1">
    <property type="nucleotide sequence ID" value="NC_021038.1"/>
</dbReference>
<keyword evidence="3" id="KW-0813">Transport</keyword>
<dbReference type="Pfam" id="PF08352">
    <property type="entry name" value="oligo_HPY"/>
    <property type="match status" value="1"/>
</dbReference>
<evidence type="ECO:0000313" key="9">
    <source>
        <dbReference type="EMBL" id="CBL27869.1"/>
    </source>
</evidence>
<dbReference type="Proteomes" id="UP000008957">
    <property type="component" value="Chromosome"/>
</dbReference>
<keyword evidence="10" id="KW-1185">Reference proteome</keyword>
<evidence type="ECO:0000259" key="8">
    <source>
        <dbReference type="PROSITE" id="PS50893"/>
    </source>
</evidence>
<sequence length="331" mass="37061">MSDILLEVKDLRTHFITGENMVKAVNGVSFSVRRGETFGLLGESGCGKSATCRSITRLINPPGQIIGGEILYEGTDLLKLPMDKLRRLRGREISMIFQEPMTALNPVLPIRTQIFESLDPQMSRAQKRARALELMHLVGIPSPEKRIDEYIHQFSGGMRQRVMIAIALASQPHLLLADEPTTALDVTIQDQIMKLIGGLKKRMNMSVILVTHDLGVVSQMCDRVAVMYAGHVMELCDTVTLFFHPRHPYTHGLFRSLPYGKGTRTRLEPIAGAPPSLENLPAGCPFEPRCDWAEECCRAGLPPLTEIAEGHFTRCYFYAKLPDEVRFSTRM</sequence>
<accession>A0AB94IVV3</accession>
<evidence type="ECO:0000256" key="1">
    <source>
        <dbReference type="ARBA" id="ARBA00004202"/>
    </source>
</evidence>
<dbReference type="InterPro" id="IPR013563">
    <property type="entry name" value="Oligopep_ABC_C"/>
</dbReference>
<keyword evidence="4" id="KW-1003">Cell membrane</keyword>
<evidence type="ECO:0000256" key="6">
    <source>
        <dbReference type="ARBA" id="ARBA00022840"/>
    </source>
</evidence>
<dbReference type="CDD" id="cd03257">
    <property type="entry name" value="ABC_NikE_OppD_transporters"/>
    <property type="match status" value="1"/>
</dbReference>
<proteinExistence type="inferred from homology"/>
<dbReference type="NCBIfam" id="TIGR01727">
    <property type="entry name" value="oligo_HPY"/>
    <property type="match status" value="1"/>
</dbReference>
<dbReference type="InterPro" id="IPR017871">
    <property type="entry name" value="ABC_transporter-like_CS"/>
</dbReference>
<dbReference type="SUPFAM" id="SSF52540">
    <property type="entry name" value="P-loop containing nucleoside triphosphate hydrolases"/>
    <property type="match status" value="1"/>
</dbReference>
<name>A0AB94IVV3_9BACT</name>
<dbReference type="Gene3D" id="3.40.50.300">
    <property type="entry name" value="P-loop containing nucleotide triphosphate hydrolases"/>
    <property type="match status" value="1"/>
</dbReference>
<dbReference type="InterPro" id="IPR050388">
    <property type="entry name" value="ABC_Ni/Peptide_Import"/>
</dbReference>
<dbReference type="InterPro" id="IPR003439">
    <property type="entry name" value="ABC_transporter-like_ATP-bd"/>
</dbReference>
<dbReference type="InterPro" id="IPR003593">
    <property type="entry name" value="AAA+_ATPase"/>
</dbReference>
<dbReference type="PROSITE" id="PS50893">
    <property type="entry name" value="ABC_TRANSPORTER_2"/>
    <property type="match status" value="1"/>
</dbReference>
<dbReference type="GO" id="GO:0016887">
    <property type="term" value="F:ATP hydrolysis activity"/>
    <property type="evidence" value="ECO:0007669"/>
    <property type="project" value="InterPro"/>
</dbReference>
<protein>
    <submittedName>
        <fullName evidence="9">Oligopeptide/dipeptide ABC transporter, ATP-binding protein, C-terminal domain</fullName>
    </submittedName>
</protein>
<dbReference type="InterPro" id="IPR027417">
    <property type="entry name" value="P-loop_NTPase"/>
</dbReference>
<dbReference type="KEGG" id="sbr:SY1_04110"/>
<evidence type="ECO:0000256" key="4">
    <source>
        <dbReference type="ARBA" id="ARBA00022475"/>
    </source>
</evidence>
<dbReference type="PROSITE" id="PS00211">
    <property type="entry name" value="ABC_TRANSPORTER_1"/>
    <property type="match status" value="1"/>
</dbReference>
<evidence type="ECO:0000256" key="5">
    <source>
        <dbReference type="ARBA" id="ARBA00022741"/>
    </source>
</evidence>
<evidence type="ECO:0000313" key="10">
    <source>
        <dbReference type="Proteomes" id="UP000008957"/>
    </source>
</evidence>
<dbReference type="SMART" id="SM00382">
    <property type="entry name" value="AAA"/>
    <property type="match status" value="1"/>
</dbReference>
<feature type="domain" description="ABC transporter" evidence="8">
    <location>
        <begin position="6"/>
        <end position="254"/>
    </location>
</feature>
<evidence type="ECO:0000256" key="3">
    <source>
        <dbReference type="ARBA" id="ARBA00022448"/>
    </source>
</evidence>
<dbReference type="EMBL" id="FP929056">
    <property type="protein sequence ID" value="CBL27869.1"/>
    <property type="molecule type" value="Genomic_DNA"/>
</dbReference>
<dbReference type="AlphaFoldDB" id="A0AB94IVV3"/>
<comment type="similarity">
    <text evidence="2">Belongs to the ABC transporter superfamily.</text>
</comment>
<keyword evidence="7" id="KW-0472">Membrane</keyword>
<organism evidence="9 10">
    <name type="scientific">Fretibacterium fastidiosum</name>
    <dbReference type="NCBI Taxonomy" id="651822"/>
    <lineage>
        <taxon>Bacteria</taxon>
        <taxon>Thermotogati</taxon>
        <taxon>Synergistota</taxon>
        <taxon>Synergistia</taxon>
        <taxon>Synergistales</taxon>
        <taxon>Aminobacteriaceae</taxon>
        <taxon>Fretibacterium</taxon>
    </lineage>
</organism>
<dbReference type="GO" id="GO:0005524">
    <property type="term" value="F:ATP binding"/>
    <property type="evidence" value="ECO:0007669"/>
    <property type="project" value="UniProtKB-KW"/>
</dbReference>
<dbReference type="PANTHER" id="PTHR43297">
    <property type="entry name" value="OLIGOPEPTIDE TRANSPORT ATP-BINDING PROTEIN APPD"/>
    <property type="match status" value="1"/>
</dbReference>
<reference evidence="10" key="1">
    <citation type="submission" date="2010-03" db="EMBL/GenBank/DDBJ databases">
        <title>The genome sequence of Synergistetes sp. SGP1.</title>
        <authorList>
            <consortium name="metaHIT consortium -- http://www.metahit.eu/"/>
            <person name="Pajon A."/>
            <person name="Turner K."/>
            <person name="Parkhill J."/>
            <person name="Wade W."/>
            <person name="Vartoukian S."/>
        </authorList>
    </citation>
    <scope>NUCLEOTIDE SEQUENCE [LARGE SCALE GENOMIC DNA]</scope>
    <source>
        <strain evidence="10">SGP1</strain>
    </source>
</reference>
<evidence type="ECO:0000256" key="7">
    <source>
        <dbReference type="ARBA" id="ARBA00023136"/>
    </source>
</evidence>
<keyword evidence="5" id="KW-0547">Nucleotide-binding</keyword>
<gene>
    <name evidence="9" type="ORF">SY1_04110</name>
</gene>
<comment type="subcellular location">
    <subcellularLocation>
        <location evidence="1">Cell membrane</location>
        <topology evidence="1">Peripheral membrane protein</topology>
    </subcellularLocation>
</comment>
<dbReference type="Pfam" id="PF00005">
    <property type="entry name" value="ABC_tran"/>
    <property type="match status" value="1"/>
</dbReference>
<evidence type="ECO:0000256" key="2">
    <source>
        <dbReference type="ARBA" id="ARBA00005417"/>
    </source>
</evidence>
<dbReference type="PANTHER" id="PTHR43297:SF2">
    <property type="entry name" value="DIPEPTIDE TRANSPORT ATP-BINDING PROTEIN DPPD"/>
    <property type="match status" value="1"/>
</dbReference>
<dbReference type="GO" id="GO:0015833">
    <property type="term" value="P:peptide transport"/>
    <property type="evidence" value="ECO:0007669"/>
    <property type="project" value="InterPro"/>
</dbReference>
<dbReference type="FunFam" id="3.40.50.300:FF:000016">
    <property type="entry name" value="Oligopeptide ABC transporter ATP-binding component"/>
    <property type="match status" value="1"/>
</dbReference>